<dbReference type="GeneID" id="115483086"/>
<keyword evidence="1" id="KW-0812">Transmembrane</keyword>
<dbReference type="PANTHER" id="PTHR12242">
    <property type="entry name" value="OS02G0130600 PROTEIN-RELATED"/>
    <property type="match status" value="1"/>
</dbReference>
<feature type="transmembrane region" description="Helical" evidence="1">
    <location>
        <begin position="149"/>
        <end position="171"/>
    </location>
</feature>
<dbReference type="OrthoDB" id="419711at2759"/>
<name>A0A6J2SUY2_DROHY</name>
<keyword evidence="1" id="KW-1133">Transmembrane helix</keyword>
<proteinExistence type="predicted"/>
<gene>
    <name evidence="3 4" type="primary">LOC115483086</name>
</gene>
<accession>A0A6J2SUY2</accession>
<sequence length="308" mass="35730">MRLLTFYQRARQLFWSALGAFVQLRRHRVHPAGVMRDSNQESCCCQSLADEFQCAKLSLYHDQPADFCRSQWQRSDRSFIWLIYRWLLAAFFAAGVICSLIERFNEGTWFIYLTDWGFSLCFYACTYGAIVATIYFIKPSYFEAGSWALRIYWCSHFMTTVLALKITLVFWTVLYPSKFQGPSGLYNFWEHALNSICMLFDCFVLAFPTRLMHSVYPLAAGLVYGLFSLVYFWAGGTDYFGNRFIYFILDWEKPGLAIGSVCGCLVLGIILCVVVFWIYRLRLWICERCCKTAPIEIREAGTARAQVA</sequence>
<evidence type="ECO:0000313" key="3">
    <source>
        <dbReference type="RefSeq" id="XP_030080021.1"/>
    </source>
</evidence>
<feature type="transmembrane region" description="Helical" evidence="1">
    <location>
        <begin position="215"/>
        <end position="234"/>
    </location>
</feature>
<reference evidence="3 4" key="1">
    <citation type="submission" date="2025-04" db="UniProtKB">
        <authorList>
            <consortium name="RefSeq"/>
        </authorList>
    </citation>
    <scope>IDENTIFICATION</scope>
    <source>
        <strain evidence="3 4">15085-1641.00</strain>
        <tissue evidence="3 4">Whole body</tissue>
    </source>
</reference>
<evidence type="ECO:0000256" key="1">
    <source>
        <dbReference type="SAM" id="Phobius"/>
    </source>
</evidence>
<protein>
    <submittedName>
        <fullName evidence="3 4">Protein rolling stone-like</fullName>
    </submittedName>
</protein>
<feature type="transmembrane region" description="Helical" evidence="1">
    <location>
        <begin position="116"/>
        <end position="137"/>
    </location>
</feature>
<feature type="transmembrane region" description="Helical" evidence="1">
    <location>
        <begin position="254"/>
        <end position="279"/>
    </location>
</feature>
<keyword evidence="1" id="KW-0472">Membrane</keyword>
<feature type="transmembrane region" description="Helical" evidence="1">
    <location>
        <begin position="191"/>
        <end position="208"/>
    </location>
</feature>
<dbReference type="RefSeq" id="XP_030080021.1">
    <property type="nucleotide sequence ID" value="XM_030224161.1"/>
</dbReference>
<dbReference type="InterPro" id="IPR049352">
    <property type="entry name" value="Rost"/>
</dbReference>
<evidence type="ECO:0000313" key="4">
    <source>
        <dbReference type="RefSeq" id="XP_030080022.1"/>
    </source>
</evidence>
<feature type="transmembrane region" description="Helical" evidence="1">
    <location>
        <begin position="79"/>
        <end position="104"/>
    </location>
</feature>
<dbReference type="Proteomes" id="UP000504633">
    <property type="component" value="Unplaced"/>
</dbReference>
<dbReference type="GO" id="GO:0016020">
    <property type="term" value="C:membrane"/>
    <property type="evidence" value="ECO:0007669"/>
    <property type="project" value="TreeGrafter"/>
</dbReference>
<dbReference type="KEGG" id="dhe:115483086"/>
<evidence type="ECO:0000313" key="2">
    <source>
        <dbReference type="Proteomes" id="UP000504633"/>
    </source>
</evidence>
<dbReference type="OMA" id="CCCQPLV"/>
<keyword evidence="2" id="KW-1185">Reference proteome</keyword>
<dbReference type="AlphaFoldDB" id="A0A6J2SUY2"/>
<organism evidence="2 4">
    <name type="scientific">Drosophila hydei</name>
    <name type="common">Fruit fly</name>
    <dbReference type="NCBI Taxonomy" id="7224"/>
    <lineage>
        <taxon>Eukaryota</taxon>
        <taxon>Metazoa</taxon>
        <taxon>Ecdysozoa</taxon>
        <taxon>Arthropoda</taxon>
        <taxon>Hexapoda</taxon>
        <taxon>Insecta</taxon>
        <taxon>Pterygota</taxon>
        <taxon>Neoptera</taxon>
        <taxon>Endopterygota</taxon>
        <taxon>Diptera</taxon>
        <taxon>Brachycera</taxon>
        <taxon>Muscomorpha</taxon>
        <taxon>Ephydroidea</taxon>
        <taxon>Drosophilidae</taxon>
        <taxon>Drosophila</taxon>
    </lineage>
</organism>
<dbReference type="PANTHER" id="PTHR12242:SF46">
    <property type="entry name" value="IP08657P-RELATED"/>
    <property type="match status" value="1"/>
</dbReference>
<dbReference type="Pfam" id="PF21534">
    <property type="entry name" value="Rost"/>
    <property type="match status" value="1"/>
</dbReference>
<dbReference type="RefSeq" id="XP_030080022.1">
    <property type="nucleotide sequence ID" value="XM_030224162.1"/>
</dbReference>